<dbReference type="PANTHER" id="PTHR13847">
    <property type="entry name" value="SARCOSINE DEHYDROGENASE-RELATED"/>
    <property type="match status" value="1"/>
</dbReference>
<dbReference type="AlphaFoldDB" id="A0A4R2CVG6"/>
<sequence>MSDTPAQAVRAPFWNDTVGPQPDCPPLAADTSCDLAIVGGGFTGLWTALEARRRQPDARIVLVDGGRCGNAASGRNGGFCAPSISHGVGNALKRWPAEAEALVRLGRANLDAFEADLAEFGMEVEFERKGKLTVAEKPWQIEGLKAQAENYRRFGIDCTYLTGDALRENFNSPVYTAGLYEPNYALLNPGKMVAELRRVALSKSIDIHENTGVTEVRDTPHGVELVTRGGVIRAARVVLATNAAPPLLRHLRSAAIPIFDYAIVTRPLSHGELASIGWAGRHGVADCGNQFHYVRKTADDRILWGGYDAIYHFGSRRDEAFLLESDSFARLAANLARALPTLANVSITHAWGGIIDTSARTTFFAGTAHAGRVAYAMGFTGQGVSASRFAALTMLDLLQGHDTERTRLAMLRRPPFPFPPEPLRWLGIRLAQNGLAREDETGRRSLFNKTLDAFGVGFDS</sequence>
<protein>
    <submittedName>
        <fullName evidence="3">Glycine/D-amino acid oxidase-like deaminating enzyme</fullName>
    </submittedName>
</protein>
<dbReference type="Gene3D" id="3.30.9.10">
    <property type="entry name" value="D-Amino Acid Oxidase, subunit A, domain 2"/>
    <property type="match status" value="1"/>
</dbReference>
<keyword evidence="4" id="KW-1185">Reference proteome</keyword>
<reference evidence="3 4" key="1">
    <citation type="submission" date="2019-03" db="EMBL/GenBank/DDBJ databases">
        <title>Genomic Encyclopedia of Type Strains, Phase IV (KMG-IV): sequencing the most valuable type-strain genomes for metagenomic binning, comparative biology and taxonomic classification.</title>
        <authorList>
            <person name="Goeker M."/>
        </authorList>
    </citation>
    <scope>NUCLEOTIDE SEQUENCE [LARGE SCALE GENOMIC DNA]</scope>
    <source>
        <strain evidence="3 4">DSM 18401</strain>
    </source>
</reference>
<evidence type="ECO:0000313" key="3">
    <source>
        <dbReference type="EMBL" id="TCN45081.1"/>
    </source>
</evidence>
<comment type="caution">
    <text evidence="3">The sequence shown here is derived from an EMBL/GenBank/DDBJ whole genome shotgun (WGS) entry which is preliminary data.</text>
</comment>
<keyword evidence="1" id="KW-0560">Oxidoreductase</keyword>
<dbReference type="PANTHER" id="PTHR13847:SF281">
    <property type="entry name" value="FAD DEPENDENT OXIDOREDUCTASE DOMAIN-CONTAINING PROTEIN"/>
    <property type="match status" value="1"/>
</dbReference>
<organism evidence="3 4">
    <name type="scientific">Shinella granuli</name>
    <dbReference type="NCBI Taxonomy" id="323621"/>
    <lineage>
        <taxon>Bacteria</taxon>
        <taxon>Pseudomonadati</taxon>
        <taxon>Pseudomonadota</taxon>
        <taxon>Alphaproteobacteria</taxon>
        <taxon>Hyphomicrobiales</taxon>
        <taxon>Rhizobiaceae</taxon>
        <taxon>Shinella</taxon>
    </lineage>
</organism>
<dbReference type="RefSeq" id="WP_210234641.1">
    <property type="nucleotide sequence ID" value="NZ_BAABEI010000003.1"/>
</dbReference>
<dbReference type="InterPro" id="IPR006076">
    <property type="entry name" value="FAD-dep_OxRdtase"/>
</dbReference>
<dbReference type="GO" id="GO:0005737">
    <property type="term" value="C:cytoplasm"/>
    <property type="evidence" value="ECO:0007669"/>
    <property type="project" value="TreeGrafter"/>
</dbReference>
<proteinExistence type="predicted"/>
<dbReference type="Proteomes" id="UP000295351">
    <property type="component" value="Unassembled WGS sequence"/>
</dbReference>
<evidence type="ECO:0000256" key="1">
    <source>
        <dbReference type="ARBA" id="ARBA00023002"/>
    </source>
</evidence>
<evidence type="ECO:0000313" key="4">
    <source>
        <dbReference type="Proteomes" id="UP000295351"/>
    </source>
</evidence>
<dbReference type="GO" id="GO:0016491">
    <property type="term" value="F:oxidoreductase activity"/>
    <property type="evidence" value="ECO:0007669"/>
    <property type="project" value="UniProtKB-KW"/>
</dbReference>
<gene>
    <name evidence="3" type="ORF">EV665_108221</name>
</gene>
<name>A0A4R2CVG6_SHIGR</name>
<dbReference type="Gene3D" id="3.50.50.60">
    <property type="entry name" value="FAD/NAD(P)-binding domain"/>
    <property type="match status" value="1"/>
</dbReference>
<dbReference type="EMBL" id="SLVX01000008">
    <property type="protein sequence ID" value="TCN45081.1"/>
    <property type="molecule type" value="Genomic_DNA"/>
</dbReference>
<dbReference type="InterPro" id="IPR036188">
    <property type="entry name" value="FAD/NAD-bd_sf"/>
</dbReference>
<accession>A0A4R2CVG6</accession>
<evidence type="ECO:0000259" key="2">
    <source>
        <dbReference type="Pfam" id="PF01266"/>
    </source>
</evidence>
<dbReference type="SUPFAM" id="SSF51905">
    <property type="entry name" value="FAD/NAD(P)-binding domain"/>
    <property type="match status" value="1"/>
</dbReference>
<feature type="domain" description="FAD dependent oxidoreductase" evidence="2">
    <location>
        <begin position="34"/>
        <end position="393"/>
    </location>
</feature>
<dbReference type="Pfam" id="PF01266">
    <property type="entry name" value="DAO"/>
    <property type="match status" value="1"/>
</dbReference>